<dbReference type="GeneID" id="37118606"/>
<accession>A0A317VVC0</accession>
<dbReference type="STRING" id="1450535.A0A317VVC0"/>
<feature type="chain" id="PRO_5016392251" description="Secreted protein" evidence="1">
    <location>
        <begin position="19"/>
        <end position="84"/>
    </location>
</feature>
<dbReference type="AlphaFoldDB" id="A0A317VVC0"/>
<dbReference type="RefSeq" id="XP_025464488.1">
    <property type="nucleotide sequence ID" value="XM_025616463.1"/>
</dbReference>
<evidence type="ECO:0000313" key="2">
    <source>
        <dbReference type="EMBL" id="PWY77301.1"/>
    </source>
</evidence>
<comment type="caution">
    <text evidence="2">The sequence shown here is derived from an EMBL/GenBank/DDBJ whole genome shotgun (WGS) entry which is preliminary data.</text>
</comment>
<proteinExistence type="predicted"/>
<keyword evidence="3" id="KW-1185">Reference proteome</keyword>
<dbReference type="OrthoDB" id="4358152at2759"/>
<reference evidence="2 3" key="1">
    <citation type="submission" date="2016-12" db="EMBL/GenBank/DDBJ databases">
        <title>The genomes of Aspergillus section Nigri reveals drivers in fungal speciation.</title>
        <authorList>
            <consortium name="DOE Joint Genome Institute"/>
            <person name="Vesth T.C."/>
            <person name="Nybo J."/>
            <person name="Theobald S."/>
            <person name="Brandl J."/>
            <person name="Frisvad J.C."/>
            <person name="Nielsen K.F."/>
            <person name="Lyhne E.K."/>
            <person name="Kogle M.E."/>
            <person name="Kuo A."/>
            <person name="Riley R."/>
            <person name="Clum A."/>
            <person name="Nolan M."/>
            <person name="Lipzen A."/>
            <person name="Salamov A."/>
            <person name="Henrissat B."/>
            <person name="Wiebenga A."/>
            <person name="De Vries R.P."/>
            <person name="Grigoriev I.V."/>
            <person name="Mortensen U.H."/>
            <person name="Andersen M.R."/>
            <person name="Baker S.E."/>
        </authorList>
    </citation>
    <scope>NUCLEOTIDE SEQUENCE [LARGE SCALE GENOMIC DNA]</scope>
    <source>
        <strain evidence="2 3">CBS 115572</strain>
    </source>
</reference>
<protein>
    <recommendedName>
        <fullName evidence="4">Secreted protein</fullName>
    </recommendedName>
</protein>
<keyword evidence="1" id="KW-0732">Signal</keyword>
<organism evidence="2 3">
    <name type="scientific">Aspergillus sclerotioniger CBS 115572</name>
    <dbReference type="NCBI Taxonomy" id="1450535"/>
    <lineage>
        <taxon>Eukaryota</taxon>
        <taxon>Fungi</taxon>
        <taxon>Dikarya</taxon>
        <taxon>Ascomycota</taxon>
        <taxon>Pezizomycotina</taxon>
        <taxon>Eurotiomycetes</taxon>
        <taxon>Eurotiomycetidae</taxon>
        <taxon>Eurotiales</taxon>
        <taxon>Aspergillaceae</taxon>
        <taxon>Aspergillus</taxon>
        <taxon>Aspergillus subgen. Circumdati</taxon>
    </lineage>
</organism>
<sequence length="84" mass="9298">MNSTVPVQTLMLMRGVLAIRTRSSACPAYGDARGLLHGEPSAVDRIVATPAQLRRFVRLSHHNYVLSHLCIDRCLQRCLDTPLG</sequence>
<dbReference type="Proteomes" id="UP000246702">
    <property type="component" value="Unassembled WGS sequence"/>
</dbReference>
<gene>
    <name evidence="2" type="ORF">BO94DRAFT_604586</name>
</gene>
<feature type="signal peptide" evidence="1">
    <location>
        <begin position="1"/>
        <end position="18"/>
    </location>
</feature>
<dbReference type="EMBL" id="MSFK01000026">
    <property type="protein sequence ID" value="PWY77301.1"/>
    <property type="molecule type" value="Genomic_DNA"/>
</dbReference>
<evidence type="ECO:0008006" key="4">
    <source>
        <dbReference type="Google" id="ProtNLM"/>
    </source>
</evidence>
<name>A0A317VVC0_9EURO</name>
<evidence type="ECO:0000256" key="1">
    <source>
        <dbReference type="SAM" id="SignalP"/>
    </source>
</evidence>
<evidence type="ECO:0000313" key="3">
    <source>
        <dbReference type="Proteomes" id="UP000246702"/>
    </source>
</evidence>